<dbReference type="Proteomes" id="UP000002051">
    <property type="component" value="Chromosome 5"/>
</dbReference>
<gene>
    <name evidence="1" type="ordered locus">MTR_5g057780</name>
</gene>
<evidence type="ECO:0000313" key="2">
    <source>
        <dbReference type="EnsemblPlants" id="AES97651"/>
    </source>
</evidence>
<reference evidence="1 3" key="1">
    <citation type="journal article" date="2011" name="Nature">
        <title>The Medicago genome provides insight into the evolution of rhizobial symbioses.</title>
        <authorList>
            <person name="Young N.D."/>
            <person name="Debelle F."/>
            <person name="Oldroyd G.E."/>
            <person name="Geurts R."/>
            <person name="Cannon S.B."/>
            <person name="Udvardi M.K."/>
            <person name="Benedito V.A."/>
            <person name="Mayer K.F."/>
            <person name="Gouzy J."/>
            <person name="Schoof H."/>
            <person name="Van de Peer Y."/>
            <person name="Proost S."/>
            <person name="Cook D.R."/>
            <person name="Meyers B.C."/>
            <person name="Spannagl M."/>
            <person name="Cheung F."/>
            <person name="De Mita S."/>
            <person name="Krishnakumar V."/>
            <person name="Gundlach H."/>
            <person name="Zhou S."/>
            <person name="Mudge J."/>
            <person name="Bharti A.K."/>
            <person name="Murray J.D."/>
            <person name="Naoumkina M.A."/>
            <person name="Rosen B."/>
            <person name="Silverstein K.A."/>
            <person name="Tang H."/>
            <person name="Rombauts S."/>
            <person name="Zhao P.X."/>
            <person name="Zhou P."/>
            <person name="Barbe V."/>
            <person name="Bardou P."/>
            <person name="Bechner M."/>
            <person name="Bellec A."/>
            <person name="Berger A."/>
            <person name="Berges H."/>
            <person name="Bidwell S."/>
            <person name="Bisseling T."/>
            <person name="Choisne N."/>
            <person name="Couloux A."/>
            <person name="Denny R."/>
            <person name="Deshpande S."/>
            <person name="Dai X."/>
            <person name="Doyle J.J."/>
            <person name="Dudez A.M."/>
            <person name="Farmer A.D."/>
            <person name="Fouteau S."/>
            <person name="Franken C."/>
            <person name="Gibelin C."/>
            <person name="Gish J."/>
            <person name="Goldstein S."/>
            <person name="Gonzalez A.J."/>
            <person name="Green P.J."/>
            <person name="Hallab A."/>
            <person name="Hartog M."/>
            <person name="Hua A."/>
            <person name="Humphray S.J."/>
            <person name="Jeong D.H."/>
            <person name="Jing Y."/>
            <person name="Jocker A."/>
            <person name="Kenton S.M."/>
            <person name="Kim D.J."/>
            <person name="Klee K."/>
            <person name="Lai H."/>
            <person name="Lang C."/>
            <person name="Lin S."/>
            <person name="Macmil S.L."/>
            <person name="Magdelenat G."/>
            <person name="Matthews L."/>
            <person name="McCorrison J."/>
            <person name="Monaghan E.L."/>
            <person name="Mun J.H."/>
            <person name="Najar F.Z."/>
            <person name="Nicholson C."/>
            <person name="Noirot C."/>
            <person name="O'Bleness M."/>
            <person name="Paule C.R."/>
            <person name="Poulain J."/>
            <person name="Prion F."/>
            <person name="Qin B."/>
            <person name="Qu C."/>
            <person name="Retzel E.F."/>
            <person name="Riddle C."/>
            <person name="Sallet E."/>
            <person name="Samain S."/>
            <person name="Samson N."/>
            <person name="Sanders I."/>
            <person name="Saurat O."/>
            <person name="Scarpelli C."/>
            <person name="Schiex T."/>
            <person name="Segurens B."/>
            <person name="Severin A.J."/>
            <person name="Sherrier D.J."/>
            <person name="Shi R."/>
            <person name="Sims S."/>
            <person name="Singer S.R."/>
            <person name="Sinharoy S."/>
            <person name="Sterck L."/>
            <person name="Viollet A."/>
            <person name="Wang B.B."/>
            <person name="Wang K."/>
            <person name="Wang M."/>
            <person name="Wang X."/>
            <person name="Warfsmann J."/>
            <person name="Weissenbach J."/>
            <person name="White D.D."/>
            <person name="White J.D."/>
            <person name="Wiley G.B."/>
            <person name="Wincker P."/>
            <person name="Xing Y."/>
            <person name="Yang L."/>
            <person name="Yao Z."/>
            <person name="Ying F."/>
            <person name="Zhai J."/>
            <person name="Zhou L."/>
            <person name="Zuber A."/>
            <person name="Denarie J."/>
            <person name="Dixon R.A."/>
            <person name="May G.D."/>
            <person name="Schwartz D.C."/>
            <person name="Rogers J."/>
            <person name="Quetier F."/>
            <person name="Town C.D."/>
            <person name="Roe B.A."/>
        </authorList>
    </citation>
    <scope>NUCLEOTIDE SEQUENCE [LARGE SCALE GENOMIC DNA]</scope>
    <source>
        <strain evidence="1">A17</strain>
        <strain evidence="2 3">cv. Jemalong A17</strain>
    </source>
</reference>
<dbReference type="PaxDb" id="3880-AES97651"/>
<protein>
    <recommendedName>
        <fullName evidence="4">Reverse transcriptase zinc-binding domain-containing protein</fullName>
    </recommendedName>
</protein>
<dbReference type="AlphaFoldDB" id="G7JX95"/>
<accession>G7JX95</accession>
<dbReference type="EnsemblPlants" id="AES97651">
    <property type="protein sequence ID" value="AES97651"/>
    <property type="gene ID" value="MTR_5g057780"/>
</dbReference>
<name>G7JX95_MEDTR</name>
<dbReference type="HOGENOM" id="CLU_1252298_0_0_1"/>
<evidence type="ECO:0008006" key="4">
    <source>
        <dbReference type="Google" id="ProtNLM"/>
    </source>
</evidence>
<reference evidence="1 3" key="2">
    <citation type="journal article" date="2014" name="BMC Genomics">
        <title>An improved genome release (version Mt4.0) for the model legume Medicago truncatula.</title>
        <authorList>
            <person name="Tang H."/>
            <person name="Krishnakumar V."/>
            <person name="Bidwell S."/>
            <person name="Rosen B."/>
            <person name="Chan A."/>
            <person name="Zhou S."/>
            <person name="Gentzbittel L."/>
            <person name="Childs K.L."/>
            <person name="Yandell M."/>
            <person name="Gundlach H."/>
            <person name="Mayer K.F."/>
            <person name="Schwartz D.C."/>
            <person name="Town C.D."/>
        </authorList>
    </citation>
    <scope>GENOME REANNOTATION</scope>
    <source>
        <strain evidence="2 3">cv. Jemalong A17</strain>
    </source>
</reference>
<dbReference type="EMBL" id="CM001221">
    <property type="protein sequence ID" value="AES97651.1"/>
    <property type="molecule type" value="Genomic_DNA"/>
</dbReference>
<organism evidence="1 3">
    <name type="scientific">Medicago truncatula</name>
    <name type="common">Barrel medic</name>
    <name type="synonym">Medicago tribuloides</name>
    <dbReference type="NCBI Taxonomy" id="3880"/>
    <lineage>
        <taxon>Eukaryota</taxon>
        <taxon>Viridiplantae</taxon>
        <taxon>Streptophyta</taxon>
        <taxon>Embryophyta</taxon>
        <taxon>Tracheophyta</taxon>
        <taxon>Spermatophyta</taxon>
        <taxon>Magnoliopsida</taxon>
        <taxon>eudicotyledons</taxon>
        <taxon>Gunneridae</taxon>
        <taxon>Pentapetalae</taxon>
        <taxon>rosids</taxon>
        <taxon>fabids</taxon>
        <taxon>Fabales</taxon>
        <taxon>Fabaceae</taxon>
        <taxon>Papilionoideae</taxon>
        <taxon>50 kb inversion clade</taxon>
        <taxon>NPAAA clade</taxon>
        <taxon>Hologalegina</taxon>
        <taxon>IRL clade</taxon>
        <taxon>Trifolieae</taxon>
        <taxon>Medicago</taxon>
    </lineage>
</organism>
<evidence type="ECO:0000313" key="3">
    <source>
        <dbReference type="Proteomes" id="UP000002051"/>
    </source>
</evidence>
<keyword evidence="3" id="KW-1185">Reference proteome</keyword>
<reference evidence="2" key="3">
    <citation type="submission" date="2015-04" db="UniProtKB">
        <authorList>
            <consortium name="EnsemblPlants"/>
        </authorList>
    </citation>
    <scope>IDENTIFICATION</scope>
    <source>
        <strain evidence="2">cv. Jemalong A17</strain>
    </source>
</reference>
<evidence type="ECO:0000313" key="1">
    <source>
        <dbReference type="EMBL" id="AES97651.1"/>
    </source>
</evidence>
<proteinExistence type="predicted"/>
<sequence>MRLIEKVEVFSRVTLSSHVLSHGRKFALLKKLVGWNCVPARSMNQMSVMKVRWQICNRKDDLRMGIIRDKYLKAVLILFLFCWRGIHKNWNHVNQNLHCRLRNGLRVKFWKEKWLSYMDKLEACYSTNVNGRGSLFGEQLPLCVDATETTSHVLRNCKFAKLVWDKVLNQPSNRFFGYDDLMSSIEWNIAGKRNSSQQREITLFVVTMDAFEDLGTNTFFL</sequence>